<accession>A0AAV9X1J8</accession>
<keyword evidence="3" id="KW-1185">Reference proteome</keyword>
<feature type="region of interest" description="Disordered" evidence="1">
    <location>
        <begin position="1"/>
        <end position="54"/>
    </location>
</feature>
<evidence type="ECO:0000313" key="3">
    <source>
        <dbReference type="Proteomes" id="UP001365542"/>
    </source>
</evidence>
<feature type="compositionally biased region" description="Acidic residues" evidence="1">
    <location>
        <begin position="32"/>
        <end position="54"/>
    </location>
</feature>
<name>A0AAV9X1J8_9PEZI</name>
<comment type="caution">
    <text evidence="2">The sequence shown here is derived from an EMBL/GenBank/DDBJ whole genome shotgun (WGS) entry which is preliminary data.</text>
</comment>
<sequence length="562" mass="63610">MKPDGVKDEYSDDQYENDYGDEQSEGEYVNKDEEDEDLGDQGEDEDEEDELDDHDVEEVIKLCKYYKNDEWIGGHSLGKNRDEYEERSLMEGARLYKCLEHLNKSAGAFAYSASFSDAPNPGVSISNSGMLRLPVSLTEATKLYKFGEFNRLKALSVIPATELELRNDLWQSWLDNVVKRVGKAMGIDETMGLTVKLERLAIFKNVNRIKEDTCNVSDTERTVGTLEITLPGDFKGPENKTFFSYKGGLKDCSFSEESQFNTIVNSWYSDVTQNRVADFSGGYRVALVYSLMVRPAVFTQEKPSASKMEAPSRVFEALESFRNAHFPIAYVLREQYSNTEQKYMEFSRKGLILVQTLAQAVGRVDGISFYCGSLSTSNQRTKQTYKLLKDILQSPSHAFKDMIHLGGPQIELDDGYVFEWPILKFGERISGMHNDDEMGQDGNEREIDRHYQSSCVVLFPDSVIRRLRDDLETESPHDWKRVKSVMEAAGSPKEYERNQYGLELGRIILENCSGSNSGRCLSGYSDADISEAGIFLSKILKQLPSEVSLKTVAEYAIDSPEV</sequence>
<feature type="compositionally biased region" description="Acidic residues" evidence="1">
    <location>
        <begin position="10"/>
        <end position="25"/>
    </location>
</feature>
<proteinExistence type="predicted"/>
<gene>
    <name evidence="2" type="ORF">TWF694_002952</name>
</gene>
<dbReference type="AlphaFoldDB" id="A0AAV9X1J8"/>
<evidence type="ECO:0000256" key="1">
    <source>
        <dbReference type="SAM" id="MobiDB-lite"/>
    </source>
</evidence>
<dbReference type="EMBL" id="JAVHJO010000012">
    <property type="protein sequence ID" value="KAK6531785.1"/>
    <property type="molecule type" value="Genomic_DNA"/>
</dbReference>
<dbReference type="Proteomes" id="UP001365542">
    <property type="component" value="Unassembled WGS sequence"/>
</dbReference>
<organism evidence="2 3">
    <name type="scientific">Orbilia ellipsospora</name>
    <dbReference type="NCBI Taxonomy" id="2528407"/>
    <lineage>
        <taxon>Eukaryota</taxon>
        <taxon>Fungi</taxon>
        <taxon>Dikarya</taxon>
        <taxon>Ascomycota</taxon>
        <taxon>Pezizomycotina</taxon>
        <taxon>Orbiliomycetes</taxon>
        <taxon>Orbiliales</taxon>
        <taxon>Orbiliaceae</taxon>
        <taxon>Orbilia</taxon>
    </lineage>
</organism>
<reference evidence="2 3" key="1">
    <citation type="submission" date="2019-10" db="EMBL/GenBank/DDBJ databases">
        <authorList>
            <person name="Palmer J.M."/>
        </authorList>
    </citation>
    <scope>NUCLEOTIDE SEQUENCE [LARGE SCALE GENOMIC DNA]</scope>
    <source>
        <strain evidence="2 3">TWF694</strain>
    </source>
</reference>
<protein>
    <submittedName>
        <fullName evidence="2">Uncharacterized protein</fullName>
    </submittedName>
</protein>
<evidence type="ECO:0000313" key="2">
    <source>
        <dbReference type="EMBL" id="KAK6531785.1"/>
    </source>
</evidence>